<reference evidence="1" key="1">
    <citation type="submission" date="2013-07" db="EMBL/GenBank/DDBJ databases">
        <title>The Genome Sequence of Cryptococcus bestiolae CBS10118.</title>
        <authorList>
            <consortium name="The Broad Institute Genome Sequencing Platform"/>
            <person name="Cuomo C."/>
            <person name="Litvintseva A."/>
            <person name="Chen Y."/>
            <person name="Heitman J."/>
            <person name="Sun S."/>
            <person name="Springer D."/>
            <person name="Dromer F."/>
            <person name="Young S.K."/>
            <person name="Zeng Q."/>
            <person name="Gargeya S."/>
            <person name="Fitzgerald M."/>
            <person name="Abouelleil A."/>
            <person name="Alvarado L."/>
            <person name="Berlin A.M."/>
            <person name="Chapman S.B."/>
            <person name="Dewar J."/>
            <person name="Goldberg J."/>
            <person name="Griggs A."/>
            <person name="Gujja S."/>
            <person name="Hansen M."/>
            <person name="Howarth C."/>
            <person name="Imamovic A."/>
            <person name="Larimer J."/>
            <person name="McCowan C."/>
            <person name="Murphy C."/>
            <person name="Pearson M."/>
            <person name="Priest M."/>
            <person name="Roberts A."/>
            <person name="Saif S."/>
            <person name="Shea T."/>
            <person name="Sykes S."/>
            <person name="Wortman J."/>
            <person name="Nusbaum C."/>
            <person name="Birren B."/>
        </authorList>
    </citation>
    <scope>NUCLEOTIDE SEQUENCE [LARGE SCALE GENOMIC DNA]</scope>
    <source>
        <strain evidence="1">CBS 10118</strain>
    </source>
</reference>
<dbReference type="EMBL" id="KI894019">
    <property type="protein sequence ID" value="OCF28487.1"/>
    <property type="molecule type" value="Genomic_DNA"/>
</dbReference>
<accession>A0A1B9GBT9</accession>
<protein>
    <submittedName>
        <fullName evidence="1">Uncharacterized protein</fullName>
    </submittedName>
</protein>
<name>A0A1B9GBT9_9TREE</name>
<reference evidence="1" key="2">
    <citation type="submission" date="2014-01" db="EMBL/GenBank/DDBJ databases">
        <title>Evolution of pathogenesis and genome organization in the Tremellales.</title>
        <authorList>
            <person name="Cuomo C."/>
            <person name="Litvintseva A."/>
            <person name="Heitman J."/>
            <person name="Chen Y."/>
            <person name="Sun S."/>
            <person name="Springer D."/>
            <person name="Dromer F."/>
            <person name="Young S."/>
            <person name="Zeng Q."/>
            <person name="Chapman S."/>
            <person name="Gujja S."/>
            <person name="Saif S."/>
            <person name="Birren B."/>
        </authorList>
    </citation>
    <scope>NUCLEOTIDE SEQUENCE</scope>
    <source>
        <strain evidence="1">CBS 10118</strain>
    </source>
</reference>
<dbReference type="AlphaFoldDB" id="A0A1B9GBT9"/>
<proteinExistence type="predicted"/>
<evidence type="ECO:0000313" key="1">
    <source>
        <dbReference type="EMBL" id="OCF28487.1"/>
    </source>
</evidence>
<organism evidence="1">
    <name type="scientific">Kwoniella bestiolae CBS 10118</name>
    <dbReference type="NCBI Taxonomy" id="1296100"/>
    <lineage>
        <taxon>Eukaryota</taxon>
        <taxon>Fungi</taxon>
        <taxon>Dikarya</taxon>
        <taxon>Basidiomycota</taxon>
        <taxon>Agaricomycotina</taxon>
        <taxon>Tremellomycetes</taxon>
        <taxon>Tremellales</taxon>
        <taxon>Cryptococcaceae</taxon>
        <taxon>Kwoniella</taxon>
    </lineage>
</organism>
<sequence length="151" mass="17823">MPERWFHDGYTAKCAYWGSGGSGQYLDVLERSRNKFRSWYDSTLMENDHNLTINEKIEKLVEQDSRKASELFVDQITSIGGWSRIDRTEPEFRDEIKRVVDKLSEMVKPSLLELNRKRYEVICRRSSAMIQKRAREIEEPTSIPGRIDQTF</sequence>
<gene>
    <name evidence="1" type="ORF">I302_03346</name>
</gene>
<dbReference type="VEuPathDB" id="FungiDB:I302_03346"/>